<proteinExistence type="predicted"/>
<name>A0AAP4N546_LACPA</name>
<evidence type="ECO:0000313" key="1">
    <source>
        <dbReference type="EMBL" id="MDM7455219.1"/>
    </source>
</evidence>
<sequence length="150" mass="16375">MTNLDKIFTGMKEGPEVIQKNFDILAANDEGSAEYRHVMSPNITGAISDGLIIFYRKGNIVQALVKVQITKALSWDTIINQFPAGYTVGENAQGVLGSTGLRGSFMTIYIENGALKGLTNTDVPDGKYDFGGFLTYRTIDDPPTGERVLY</sequence>
<organism evidence="1 2">
    <name type="scientific">Lacticaseibacillus paracasei</name>
    <name type="common">Lactobacillus paracasei</name>
    <dbReference type="NCBI Taxonomy" id="1597"/>
    <lineage>
        <taxon>Bacteria</taxon>
        <taxon>Bacillati</taxon>
        <taxon>Bacillota</taxon>
        <taxon>Bacilli</taxon>
        <taxon>Lactobacillales</taxon>
        <taxon>Lactobacillaceae</taxon>
        <taxon>Lacticaseibacillus</taxon>
    </lineage>
</organism>
<dbReference type="AlphaFoldDB" id="A0AAP4N546"/>
<dbReference type="EMBL" id="JAUCBG010000023">
    <property type="protein sequence ID" value="MDM7455219.1"/>
    <property type="molecule type" value="Genomic_DNA"/>
</dbReference>
<dbReference type="Proteomes" id="UP001231451">
    <property type="component" value="Unassembled WGS sequence"/>
</dbReference>
<evidence type="ECO:0000313" key="2">
    <source>
        <dbReference type="Proteomes" id="UP001231451"/>
    </source>
</evidence>
<protein>
    <submittedName>
        <fullName evidence="1">Uncharacterized protein</fullName>
    </submittedName>
</protein>
<accession>A0AAP4N546</accession>
<gene>
    <name evidence="1" type="ORF">QUF16_12745</name>
</gene>
<reference evidence="1" key="1">
    <citation type="submission" date="2023-06" db="EMBL/GenBank/DDBJ databases">
        <title>Draft Genome Sequences of lactic acid bacteria strains isolated from fermented milk products.</title>
        <authorList>
            <person name="Elcheninov A.G."/>
            <person name="Klyukina A."/>
            <person name="Zayulina K.S."/>
            <person name="Gavirova L.A."/>
            <person name="Shcherbakova P.A."/>
            <person name="Shestakov A.I."/>
            <person name="Kublanov I.V."/>
            <person name="Kochetkova T.V."/>
        </authorList>
    </citation>
    <scope>NUCLEOTIDE SEQUENCE</scope>
    <source>
        <strain evidence="1">TOM.1374</strain>
    </source>
</reference>
<dbReference type="RefSeq" id="WP_289420797.1">
    <property type="nucleotide sequence ID" value="NZ_JAUCBE010000021.1"/>
</dbReference>
<comment type="caution">
    <text evidence="1">The sequence shown here is derived from an EMBL/GenBank/DDBJ whole genome shotgun (WGS) entry which is preliminary data.</text>
</comment>